<evidence type="ECO:0000259" key="10">
    <source>
        <dbReference type="Pfam" id="PF07730"/>
    </source>
</evidence>
<evidence type="ECO:0000256" key="7">
    <source>
        <dbReference type="ARBA" id="ARBA00022840"/>
    </source>
</evidence>
<protein>
    <recommendedName>
        <fullName evidence="2">histidine kinase</fullName>
        <ecNumber evidence="2">2.7.13.3</ecNumber>
    </recommendedName>
</protein>
<dbReference type="GO" id="GO:0016020">
    <property type="term" value="C:membrane"/>
    <property type="evidence" value="ECO:0007669"/>
    <property type="project" value="InterPro"/>
</dbReference>
<evidence type="ECO:0000256" key="6">
    <source>
        <dbReference type="ARBA" id="ARBA00022777"/>
    </source>
</evidence>
<keyword evidence="9" id="KW-0812">Transmembrane</keyword>
<feature type="transmembrane region" description="Helical" evidence="9">
    <location>
        <begin position="54"/>
        <end position="72"/>
    </location>
</feature>
<dbReference type="PANTHER" id="PTHR24421">
    <property type="entry name" value="NITRATE/NITRITE SENSOR PROTEIN NARX-RELATED"/>
    <property type="match status" value="1"/>
</dbReference>
<evidence type="ECO:0000256" key="3">
    <source>
        <dbReference type="ARBA" id="ARBA00022553"/>
    </source>
</evidence>
<evidence type="ECO:0000256" key="4">
    <source>
        <dbReference type="ARBA" id="ARBA00022679"/>
    </source>
</evidence>
<dbReference type="InterPro" id="IPR050482">
    <property type="entry name" value="Sensor_HK_TwoCompSys"/>
</dbReference>
<keyword evidence="9" id="KW-0472">Membrane</keyword>
<dbReference type="EC" id="2.7.13.3" evidence="2"/>
<name>D5USZ8_TSUPD</name>
<evidence type="ECO:0000313" key="11">
    <source>
        <dbReference type="EMBL" id="ADG77285.1"/>
    </source>
</evidence>
<keyword evidence="9" id="KW-1133">Transmembrane helix</keyword>
<keyword evidence="6 11" id="KW-0418">Kinase</keyword>
<dbReference type="GO" id="GO:0000155">
    <property type="term" value="F:phosphorelay sensor kinase activity"/>
    <property type="evidence" value="ECO:0007669"/>
    <property type="project" value="InterPro"/>
</dbReference>
<dbReference type="SUPFAM" id="SSF55874">
    <property type="entry name" value="ATPase domain of HSP90 chaperone/DNA topoisomerase II/histidine kinase"/>
    <property type="match status" value="1"/>
</dbReference>
<evidence type="ECO:0000256" key="2">
    <source>
        <dbReference type="ARBA" id="ARBA00012438"/>
    </source>
</evidence>
<evidence type="ECO:0000256" key="5">
    <source>
        <dbReference type="ARBA" id="ARBA00022741"/>
    </source>
</evidence>
<reference evidence="12" key="1">
    <citation type="submission" date="2010-03" db="EMBL/GenBank/DDBJ databases">
        <title>The complete chromosome of Tsukamurella paurometabola DSM 20162.</title>
        <authorList>
            <consortium name="US DOE Joint Genome Institute (JGI-PGF)"/>
            <person name="Lucas S."/>
            <person name="Copeland A."/>
            <person name="Lapidus A."/>
            <person name="Glavina del Rio T."/>
            <person name="Dalin E."/>
            <person name="Tice H."/>
            <person name="Bruce D."/>
            <person name="Goodwin L."/>
            <person name="Pitluck S."/>
            <person name="Kyrpides N."/>
            <person name="Mavromatis K."/>
            <person name="Ivanova N."/>
            <person name="Mikhailova N."/>
            <person name="Munk A.C."/>
            <person name="Brettin T."/>
            <person name="Detter J.C."/>
            <person name="Tapia R."/>
            <person name="Han C."/>
            <person name="Larimer F."/>
            <person name="Land M."/>
            <person name="Hauser L."/>
            <person name="Markowitz V."/>
            <person name="Cheng J.-F."/>
            <person name="Hugenholtz P."/>
            <person name="Woyke T."/>
            <person name="Wu D."/>
            <person name="Jando M."/>
            <person name="Brambilla E."/>
            <person name="Klenk H.-P."/>
            <person name="Eisen J.A."/>
        </authorList>
    </citation>
    <scope>NUCLEOTIDE SEQUENCE [LARGE SCALE GENOMIC DNA]</scope>
    <source>
        <strain evidence="12">ATCC 8368 / DSM 20162 / CCUG 35730 / CIP 100753 / JCM 10117 / KCTC 9821 / NBRC 16120 / NCIMB 702349 / NCTC 13040</strain>
    </source>
</reference>
<keyword evidence="12" id="KW-1185">Reference proteome</keyword>
<reference evidence="11 12" key="2">
    <citation type="journal article" date="2011" name="Stand. Genomic Sci.">
        <title>Complete genome sequence of Tsukamurella paurometabola type strain (no. 33).</title>
        <authorList>
            <person name="Munk A.C."/>
            <person name="Lapidus A."/>
            <person name="Lucas S."/>
            <person name="Nolan M."/>
            <person name="Tice H."/>
            <person name="Cheng J.F."/>
            <person name="Del Rio T.G."/>
            <person name="Goodwin L."/>
            <person name="Pitluck S."/>
            <person name="Liolios K."/>
            <person name="Huntemann M."/>
            <person name="Ivanova N."/>
            <person name="Mavromatis K."/>
            <person name="Mikhailova N."/>
            <person name="Pati A."/>
            <person name="Chen A."/>
            <person name="Palaniappan K."/>
            <person name="Tapia R."/>
            <person name="Han C."/>
            <person name="Land M."/>
            <person name="Hauser L."/>
            <person name="Chang Y.J."/>
            <person name="Jeffries C.D."/>
            <person name="Brettin T."/>
            <person name="Yasawong M."/>
            <person name="Brambilla E.M."/>
            <person name="Rohde M."/>
            <person name="Sikorski J."/>
            <person name="Goker M."/>
            <person name="Detter J.C."/>
            <person name="Woyke T."/>
            <person name="Bristow J."/>
            <person name="Eisen J.A."/>
            <person name="Markowitz V."/>
            <person name="Hugenholtz P."/>
            <person name="Kyrpides N.C."/>
            <person name="Klenk H.P."/>
        </authorList>
    </citation>
    <scope>NUCLEOTIDE SEQUENCE [LARGE SCALE GENOMIC DNA]</scope>
    <source>
        <strain evidence="12">ATCC 8368 / DSM 20162 / CCUG 35730 / CIP 100753 / JCM 10117 / KCTC 9821 / NBRC 16120 / NCIMB 702349 / NCTC 13040</strain>
    </source>
</reference>
<dbReference type="PANTHER" id="PTHR24421:SF10">
    <property type="entry name" value="NITRATE_NITRITE SENSOR PROTEIN NARQ"/>
    <property type="match status" value="1"/>
</dbReference>
<evidence type="ECO:0000313" key="12">
    <source>
        <dbReference type="Proteomes" id="UP000001213"/>
    </source>
</evidence>
<comment type="catalytic activity">
    <reaction evidence="1">
        <text>ATP + protein L-histidine = ADP + protein N-phospho-L-histidine.</text>
        <dbReference type="EC" id="2.7.13.3"/>
    </reaction>
</comment>
<feature type="transmembrane region" description="Helical" evidence="9">
    <location>
        <begin position="151"/>
        <end position="172"/>
    </location>
</feature>
<dbReference type="RefSeq" id="WP_013125327.1">
    <property type="nucleotide sequence ID" value="NC_014158.1"/>
</dbReference>
<evidence type="ECO:0000256" key="1">
    <source>
        <dbReference type="ARBA" id="ARBA00000085"/>
    </source>
</evidence>
<dbReference type="GO" id="GO:0046983">
    <property type="term" value="F:protein dimerization activity"/>
    <property type="evidence" value="ECO:0007669"/>
    <property type="project" value="InterPro"/>
</dbReference>
<gene>
    <name evidence="11" type="ordered locus">Tpau_0648</name>
</gene>
<evidence type="ECO:0000256" key="8">
    <source>
        <dbReference type="ARBA" id="ARBA00023012"/>
    </source>
</evidence>
<keyword evidence="7" id="KW-0067">ATP-binding</keyword>
<feature type="transmembrane region" description="Helical" evidence="9">
    <location>
        <begin position="78"/>
        <end position="104"/>
    </location>
</feature>
<organism evidence="11 12">
    <name type="scientific">Tsukamurella paurometabola (strain ATCC 8368 / DSM 20162 / CCUG 35730 / CIP 100753 / JCM 10117 / KCTC 9821 / NBRC 16120 / NCIMB 702349 / NCTC 13040)</name>
    <name type="common">Corynebacterium paurometabolum</name>
    <dbReference type="NCBI Taxonomy" id="521096"/>
    <lineage>
        <taxon>Bacteria</taxon>
        <taxon>Bacillati</taxon>
        <taxon>Actinomycetota</taxon>
        <taxon>Actinomycetes</taxon>
        <taxon>Mycobacteriales</taxon>
        <taxon>Tsukamurellaceae</taxon>
        <taxon>Tsukamurella</taxon>
    </lineage>
</organism>
<feature type="transmembrane region" description="Helical" evidence="9">
    <location>
        <begin position="23"/>
        <end position="42"/>
    </location>
</feature>
<dbReference type="InterPro" id="IPR036890">
    <property type="entry name" value="HATPase_C_sf"/>
</dbReference>
<dbReference type="KEGG" id="tpr:Tpau_0648"/>
<evidence type="ECO:0000256" key="9">
    <source>
        <dbReference type="SAM" id="Phobius"/>
    </source>
</evidence>
<dbReference type="Pfam" id="PF07730">
    <property type="entry name" value="HisKA_3"/>
    <property type="match status" value="1"/>
</dbReference>
<dbReference type="Proteomes" id="UP000001213">
    <property type="component" value="Chromosome"/>
</dbReference>
<feature type="domain" description="Signal transduction histidine kinase subgroup 3 dimerisation and phosphoacceptor" evidence="10">
    <location>
        <begin position="204"/>
        <end position="269"/>
    </location>
</feature>
<dbReference type="Gene3D" id="3.30.565.10">
    <property type="entry name" value="Histidine kinase-like ATPase, C-terminal domain"/>
    <property type="match status" value="1"/>
</dbReference>
<dbReference type="InterPro" id="IPR011712">
    <property type="entry name" value="Sig_transdc_His_kin_sub3_dim/P"/>
</dbReference>
<dbReference type="GO" id="GO:0005524">
    <property type="term" value="F:ATP binding"/>
    <property type="evidence" value="ECO:0007669"/>
    <property type="project" value="UniProtKB-KW"/>
</dbReference>
<feature type="transmembrane region" description="Helical" evidence="9">
    <location>
        <begin position="116"/>
        <end position="139"/>
    </location>
</feature>
<sequence>MREGRADGPRRRPPLGWADDAGIRVRDVLWAVVVIALGTLMARNPSAAAWEQSAYWVAVVALGAAVLIRATRTGAATALAIGAGVAFASIRYFGIGTVVIGYVLIFSMLGASRDRLWRTVGAVGIVAGGLTGAAWAIRASWPEFSRARTDLWSVIGFCALAAAMVCLVGYVIGLVRRQRAAAAAFRVARAEQHWADRLLEQERERSRLAREMHDVVAHSLAVIVMQSQGARYIQDSDPARASAALETIGDVARDALADVRTLLGQLRTGTSATRSRDDAVRDLDELVARLTGSGLVIRFDGALAPPLPDWVHDTDASLVLPELLINAAKHGDAAEPITLTHRYGAGRTTVTVHNAIGPGSTEFPRGGNGLVGLHELLAELHGSIEAHAESGWWTATVVIPDPVPTELDGRAS</sequence>
<dbReference type="EMBL" id="CP001966">
    <property type="protein sequence ID" value="ADG77285.1"/>
    <property type="molecule type" value="Genomic_DNA"/>
</dbReference>
<dbReference type="STRING" id="521096.Tpau_0648"/>
<dbReference type="Gene3D" id="1.20.5.1930">
    <property type="match status" value="1"/>
</dbReference>
<dbReference type="HOGENOM" id="CLU_000445_20_1_11"/>
<accession>D5USZ8</accession>
<proteinExistence type="predicted"/>
<dbReference type="AlphaFoldDB" id="D5USZ8"/>
<dbReference type="eggNOG" id="COG4585">
    <property type="taxonomic scope" value="Bacteria"/>
</dbReference>
<keyword evidence="8" id="KW-0902">Two-component regulatory system</keyword>
<keyword evidence="4" id="KW-0808">Transferase</keyword>
<keyword evidence="3" id="KW-0597">Phosphoprotein</keyword>
<keyword evidence="5" id="KW-0547">Nucleotide-binding</keyword>